<dbReference type="GO" id="GO:0005886">
    <property type="term" value="C:plasma membrane"/>
    <property type="evidence" value="ECO:0007669"/>
    <property type="project" value="TreeGrafter"/>
</dbReference>
<dbReference type="InterPro" id="IPR052894">
    <property type="entry name" value="AsmA-related"/>
</dbReference>
<name>A0A928YTA6_9GAMM</name>
<gene>
    <name evidence="3" type="ORF">C4F51_02820</name>
</gene>
<dbReference type="EMBL" id="PRDL01000001">
    <property type="protein sequence ID" value="MBE8716115.1"/>
    <property type="molecule type" value="Genomic_DNA"/>
</dbReference>
<evidence type="ECO:0000313" key="4">
    <source>
        <dbReference type="Proteomes" id="UP000652567"/>
    </source>
</evidence>
<dbReference type="GO" id="GO:0090313">
    <property type="term" value="P:regulation of protein targeting to membrane"/>
    <property type="evidence" value="ECO:0007669"/>
    <property type="project" value="TreeGrafter"/>
</dbReference>
<dbReference type="PANTHER" id="PTHR30441:SF4">
    <property type="entry name" value="PROTEIN ASMA"/>
    <property type="match status" value="1"/>
</dbReference>
<evidence type="ECO:0000313" key="3">
    <source>
        <dbReference type="EMBL" id="MBE8716115.1"/>
    </source>
</evidence>
<dbReference type="InterPro" id="IPR007844">
    <property type="entry name" value="AsmA"/>
</dbReference>
<feature type="coiled-coil region" evidence="1">
    <location>
        <begin position="673"/>
        <end position="700"/>
    </location>
</feature>
<feature type="domain" description="AsmA" evidence="2">
    <location>
        <begin position="305"/>
        <end position="552"/>
    </location>
</feature>
<evidence type="ECO:0000259" key="2">
    <source>
        <dbReference type="Pfam" id="PF05170"/>
    </source>
</evidence>
<dbReference type="PANTHER" id="PTHR30441">
    <property type="entry name" value="DUF748 DOMAIN-CONTAINING PROTEIN"/>
    <property type="match status" value="1"/>
</dbReference>
<dbReference type="AlphaFoldDB" id="A0A928YTA6"/>
<comment type="caution">
    <text evidence="3">The sequence shown here is derived from an EMBL/GenBank/DDBJ whole genome shotgun (WGS) entry which is preliminary data.</text>
</comment>
<dbReference type="Proteomes" id="UP000652567">
    <property type="component" value="Unassembled WGS sequence"/>
</dbReference>
<protein>
    <submittedName>
        <fullName evidence="3">AsmA family protein</fullName>
    </submittedName>
</protein>
<reference evidence="3" key="1">
    <citation type="submission" date="2018-07" db="EMBL/GenBank/DDBJ databases">
        <title>Genome assembly of strain Ka43.</title>
        <authorList>
            <person name="Kukolya J."/>
            <person name="Nagy I."/>
            <person name="Horvath B."/>
            <person name="Toth A."/>
        </authorList>
    </citation>
    <scope>NUCLEOTIDE SEQUENCE</scope>
    <source>
        <strain evidence="3">KB43</strain>
    </source>
</reference>
<sequence length="731" mass="77814">MKLILKILAALVALLLIAILVLVLFFDLNMLKPRIEAAARAQGVDLRIGGDIGWTFWPSVGVAVSDIRVAPVATPEEVLAELDKASLLVELMPLFKGNVVVHHVLVDGARIDLKVDRQGNGNWEKLTAEKVPADVAQQQTGAGADGAAPGEPAAAEGQELQLSVERISLSNSALNYNDEQSGQRIALEDIRLDVNQFNLQAQPFDVSVALKTRLESEGSAPMNIALQSGNRVQLQSDLNGAKITGGELNLVINDSGKLAATYEVNLNDLQGDLRFDGSVKVPAFDAKALLGALGTPLQTRESYALTKVALDTRVVGNKNSLQAEPLTITLDKTNLTGSFAISDFSRMAMKLAIKGDQLIADDYLAPEAQTTAAPAAGTGGSTTAGGAAVAVDDGDEELIPLDVLKTLNLDASLDFDKITFADIPLEAIRVRLNAANGQVNLTQTDARVYDGTLAAKGSLDARGNTAVIRFDSALTNVQIEPAMKALELGDNFGIAGGINANLQANTRGITMNQLVDGLQANADFTGAHVRFSPLNIEQKFCELVDLVNKSDTAGLASWDPFTEMRELSGKITMANSVVNVESIKAGVHQLELGTNGKIDLAAGGYDLLLPMKLLNEETSENGCRVPGNYWINRSLSLLRCHGSLETLNPLTDCRPDSKGLANLTKDFAEFKLREKHGDKIDAAEQKVDQKKEELLQKLDKKLGGDGDSDAAKSLLKGLLKGGSRSSAATEE</sequence>
<keyword evidence="1" id="KW-0175">Coiled coil</keyword>
<feature type="domain" description="AsmA" evidence="2">
    <location>
        <begin position="1"/>
        <end position="245"/>
    </location>
</feature>
<keyword evidence="4" id="KW-1185">Reference proteome</keyword>
<dbReference type="RefSeq" id="WP_193906965.1">
    <property type="nucleotide sequence ID" value="NZ_PRDL01000001.1"/>
</dbReference>
<dbReference type="Pfam" id="PF05170">
    <property type="entry name" value="AsmA"/>
    <property type="match status" value="2"/>
</dbReference>
<proteinExistence type="predicted"/>
<evidence type="ECO:0000256" key="1">
    <source>
        <dbReference type="SAM" id="Coils"/>
    </source>
</evidence>
<organism evidence="3 4">
    <name type="scientific">Cellvibrio polysaccharolyticus</name>
    <dbReference type="NCBI Taxonomy" id="2082724"/>
    <lineage>
        <taxon>Bacteria</taxon>
        <taxon>Pseudomonadati</taxon>
        <taxon>Pseudomonadota</taxon>
        <taxon>Gammaproteobacteria</taxon>
        <taxon>Cellvibrionales</taxon>
        <taxon>Cellvibrionaceae</taxon>
        <taxon>Cellvibrio</taxon>
    </lineage>
</organism>
<accession>A0A928YTA6</accession>